<protein>
    <submittedName>
        <fullName evidence="1">Uncharacterized protein</fullName>
    </submittedName>
</protein>
<organism evidence="1 2">
    <name type="scientific">Vespula squamosa</name>
    <name type="common">Southern yellow jacket</name>
    <name type="synonym">Wasp</name>
    <dbReference type="NCBI Taxonomy" id="30214"/>
    <lineage>
        <taxon>Eukaryota</taxon>
        <taxon>Metazoa</taxon>
        <taxon>Ecdysozoa</taxon>
        <taxon>Arthropoda</taxon>
        <taxon>Hexapoda</taxon>
        <taxon>Insecta</taxon>
        <taxon>Pterygota</taxon>
        <taxon>Neoptera</taxon>
        <taxon>Endopterygota</taxon>
        <taxon>Hymenoptera</taxon>
        <taxon>Apocrita</taxon>
        <taxon>Aculeata</taxon>
        <taxon>Vespoidea</taxon>
        <taxon>Vespidae</taxon>
        <taxon>Vespinae</taxon>
        <taxon>Vespula</taxon>
    </lineage>
</organism>
<evidence type="ECO:0000313" key="2">
    <source>
        <dbReference type="Proteomes" id="UP001607302"/>
    </source>
</evidence>
<comment type="caution">
    <text evidence="1">The sequence shown here is derived from an EMBL/GenBank/DDBJ whole genome shotgun (WGS) entry which is preliminary data.</text>
</comment>
<sequence length="110" mass="12874">MSFSIYSSSLDKLLLILPDVAMQHFTYIHTIRIYCYIENSTLPNCEGIILLTDHDIEINMTGTTSSTNRNVEKDLMESFHRQIAKLNNFYKIREIICHLFLYSHGDKTRL</sequence>
<keyword evidence="2" id="KW-1185">Reference proteome</keyword>
<reference evidence="1 2" key="1">
    <citation type="journal article" date="2024" name="Ann. Entomol. Soc. Am.">
        <title>Genomic analyses of the southern and eastern yellowjacket wasps (Hymenoptera: Vespidae) reveal evolutionary signatures of social life.</title>
        <authorList>
            <person name="Catto M.A."/>
            <person name="Caine P.B."/>
            <person name="Orr S.E."/>
            <person name="Hunt B.G."/>
            <person name="Goodisman M.A.D."/>
        </authorList>
    </citation>
    <scope>NUCLEOTIDE SEQUENCE [LARGE SCALE GENOMIC DNA]</scope>
    <source>
        <strain evidence="1">233</strain>
        <tissue evidence="1">Head and thorax</tissue>
    </source>
</reference>
<gene>
    <name evidence="1" type="ORF">V1478_012578</name>
</gene>
<accession>A0ABD2AEE9</accession>
<dbReference type="AlphaFoldDB" id="A0ABD2AEE9"/>
<evidence type="ECO:0000313" key="1">
    <source>
        <dbReference type="EMBL" id="KAL2718702.1"/>
    </source>
</evidence>
<proteinExistence type="predicted"/>
<dbReference type="Proteomes" id="UP001607302">
    <property type="component" value="Unassembled WGS sequence"/>
</dbReference>
<dbReference type="EMBL" id="JAUDFV010000152">
    <property type="protein sequence ID" value="KAL2718702.1"/>
    <property type="molecule type" value="Genomic_DNA"/>
</dbReference>
<name>A0ABD2AEE9_VESSQ</name>